<dbReference type="InterPro" id="IPR041682">
    <property type="entry name" value="AAA_14"/>
</dbReference>
<evidence type="ECO:0000313" key="3">
    <source>
        <dbReference type="EMBL" id="NHF63904.1"/>
    </source>
</evidence>
<name>A0A9E5MKZ8_9MICO</name>
<protein>
    <submittedName>
        <fullName evidence="3">ATP-binding protein</fullName>
    </submittedName>
</protein>
<keyword evidence="3" id="KW-0067">ATP-binding</keyword>
<feature type="domain" description="DUF4143" evidence="2">
    <location>
        <begin position="197"/>
        <end position="359"/>
    </location>
</feature>
<feature type="domain" description="AAA" evidence="1">
    <location>
        <begin position="22"/>
        <end position="132"/>
    </location>
</feature>
<reference evidence="3 4" key="1">
    <citation type="submission" date="2020-03" db="EMBL/GenBank/DDBJ databases">
        <title>Chryseoglobus sp. isolated from a deep-sea seamount.</title>
        <authorList>
            <person name="Zhang D.-C."/>
        </authorList>
    </citation>
    <scope>NUCLEOTIDE SEQUENCE [LARGE SCALE GENOMIC DNA]</scope>
    <source>
        <strain evidence="3 4">KN1116</strain>
    </source>
</reference>
<dbReference type="OrthoDB" id="128089at2"/>
<proteinExistence type="predicted"/>
<sequence length="416" mass="44841">MVDYRTRIIDAAVERALHTFGAVILEGARAVGKTTTALRHSASSVRLDSSPDLLELAEAAPETVLRGDTPRLIDEWQLAPAVWNAVRHAVDARGRSGQFILTGSQTPADDVTRHSGAGRFRRLRLRPMTLSESGESLACVALGSLFDDGEISGIGGPSVDDYAQLIVRGGWPALVEQTERSATEYLDAYLDDITRVDIPLSGEGVDPLRMRALLRAIARNVATEAPAARLAAEAEIDGGSVSAQSVRKYLDALDRVGVLEELPAWRPHLRSAVRLRVRPTWHFVDPSLAAVGLDASATTLLDDPRTLGFLFESLAIRDLRVYAETMGGTVGRYRDERGLEVDAIIELPNGRWAAIEIKLGGDTAIERAATNLQRLASQVSVERAKRLAGLAVITAGTTSLRRRDGVAVIALGHLTA</sequence>
<dbReference type="RefSeq" id="WP_152584113.1">
    <property type="nucleotide sequence ID" value="NZ_VIKT02000025.1"/>
</dbReference>
<evidence type="ECO:0000259" key="1">
    <source>
        <dbReference type="Pfam" id="PF13173"/>
    </source>
</evidence>
<dbReference type="Pfam" id="PF13635">
    <property type="entry name" value="DUF4143"/>
    <property type="match status" value="1"/>
</dbReference>
<dbReference type="PANTHER" id="PTHR43566">
    <property type="entry name" value="CONSERVED PROTEIN"/>
    <property type="match status" value="1"/>
</dbReference>
<evidence type="ECO:0000259" key="2">
    <source>
        <dbReference type="Pfam" id="PF13635"/>
    </source>
</evidence>
<comment type="caution">
    <text evidence="3">The sequence shown here is derived from an EMBL/GenBank/DDBJ whole genome shotgun (WGS) entry which is preliminary data.</text>
</comment>
<keyword evidence="3" id="KW-0547">Nucleotide-binding</keyword>
<gene>
    <name evidence="3" type="ORF">FK219_011790</name>
</gene>
<dbReference type="InterPro" id="IPR025420">
    <property type="entry name" value="DUF4143"/>
</dbReference>
<accession>A0A9E5MKZ8</accession>
<dbReference type="Pfam" id="PF13173">
    <property type="entry name" value="AAA_14"/>
    <property type="match status" value="1"/>
</dbReference>
<dbReference type="GO" id="GO:0005524">
    <property type="term" value="F:ATP binding"/>
    <property type="evidence" value="ECO:0007669"/>
    <property type="project" value="UniProtKB-KW"/>
</dbReference>
<keyword evidence="4" id="KW-1185">Reference proteome</keyword>
<organism evidence="3 4">
    <name type="scientific">Microcella pacifica</name>
    <dbReference type="NCBI Taxonomy" id="2591847"/>
    <lineage>
        <taxon>Bacteria</taxon>
        <taxon>Bacillati</taxon>
        <taxon>Actinomycetota</taxon>
        <taxon>Actinomycetes</taxon>
        <taxon>Micrococcales</taxon>
        <taxon>Microbacteriaceae</taxon>
        <taxon>Microcella</taxon>
    </lineage>
</organism>
<dbReference type="Proteomes" id="UP000818266">
    <property type="component" value="Unassembled WGS sequence"/>
</dbReference>
<dbReference type="EMBL" id="VIKT02000025">
    <property type="protein sequence ID" value="NHF63904.1"/>
    <property type="molecule type" value="Genomic_DNA"/>
</dbReference>
<evidence type="ECO:0000313" key="4">
    <source>
        <dbReference type="Proteomes" id="UP000818266"/>
    </source>
</evidence>
<dbReference type="AlphaFoldDB" id="A0A9E5MKZ8"/>
<dbReference type="PANTHER" id="PTHR43566:SF2">
    <property type="entry name" value="DUF4143 DOMAIN-CONTAINING PROTEIN"/>
    <property type="match status" value="1"/>
</dbReference>